<dbReference type="InterPro" id="IPR006480">
    <property type="entry name" value="Phage_holin_4_1"/>
</dbReference>
<organism evidence="7 8">
    <name type="scientific">Jeotgalibacillus proteolyticus</name>
    <dbReference type="NCBI Taxonomy" id="2082395"/>
    <lineage>
        <taxon>Bacteria</taxon>
        <taxon>Bacillati</taxon>
        <taxon>Bacillota</taxon>
        <taxon>Bacilli</taxon>
        <taxon>Bacillales</taxon>
        <taxon>Caryophanaceae</taxon>
        <taxon>Jeotgalibacillus</taxon>
    </lineage>
</organism>
<evidence type="ECO:0000256" key="1">
    <source>
        <dbReference type="ARBA" id="ARBA00004141"/>
    </source>
</evidence>
<evidence type="ECO:0000256" key="3">
    <source>
        <dbReference type="ARBA" id="ARBA00022989"/>
    </source>
</evidence>
<proteinExistence type="inferred from homology"/>
<comment type="caution">
    <text evidence="7">The sequence shown here is derived from an EMBL/GenBank/DDBJ whole genome shotgun (WGS) entry which is preliminary data.</text>
</comment>
<dbReference type="Pfam" id="PF05105">
    <property type="entry name" value="Phage_holin_4_1"/>
    <property type="match status" value="1"/>
</dbReference>
<accession>A0A2S5GAS5</accession>
<sequence length="185" mass="20496">MVRWEVFAVKSILALVTGFTVYISGVINEATVILVFFMFLDFISGMLRGWLTKSLNSTIGLAGLIKKFAVIVILAMTAGLEYFFMHMGQDTGGLIILTVSSFFIVNEGLSILENCAQLGLPIPPILYNSLEKLNRDPSGKEQAIIRDPLLDKIDKAVLLKEVKQNQVEIASQELKKEEDQKGDDV</sequence>
<evidence type="ECO:0000313" key="8">
    <source>
        <dbReference type="Proteomes" id="UP000239047"/>
    </source>
</evidence>
<evidence type="ECO:0000256" key="4">
    <source>
        <dbReference type="ARBA" id="ARBA00023136"/>
    </source>
</evidence>
<keyword evidence="4 6" id="KW-0472">Membrane</keyword>
<dbReference type="GO" id="GO:0016020">
    <property type="term" value="C:membrane"/>
    <property type="evidence" value="ECO:0007669"/>
    <property type="project" value="UniProtKB-SubCell"/>
</dbReference>
<dbReference type="AlphaFoldDB" id="A0A2S5GAS5"/>
<evidence type="ECO:0008006" key="9">
    <source>
        <dbReference type="Google" id="ProtNLM"/>
    </source>
</evidence>
<evidence type="ECO:0000256" key="5">
    <source>
        <dbReference type="ARBA" id="ARBA00023600"/>
    </source>
</evidence>
<dbReference type="Proteomes" id="UP000239047">
    <property type="component" value="Unassembled WGS sequence"/>
</dbReference>
<gene>
    <name evidence="7" type="ORF">C4B60_10540</name>
</gene>
<keyword evidence="2 6" id="KW-0812">Transmembrane</keyword>
<evidence type="ECO:0000256" key="6">
    <source>
        <dbReference type="SAM" id="Phobius"/>
    </source>
</evidence>
<keyword evidence="3 6" id="KW-1133">Transmembrane helix</keyword>
<reference evidence="7 8" key="1">
    <citation type="submission" date="2018-02" db="EMBL/GenBank/DDBJ databases">
        <title>Jeotgalibacillus proteolyticum sp. nov. a protease producing bacterium isolated from ocean sediments of Laizhou Bay.</title>
        <authorList>
            <person name="Li Y."/>
        </authorList>
    </citation>
    <scope>NUCLEOTIDE SEQUENCE [LARGE SCALE GENOMIC DNA]</scope>
    <source>
        <strain evidence="7 8">22-7</strain>
    </source>
</reference>
<feature type="transmembrane region" description="Helical" evidence="6">
    <location>
        <begin position="63"/>
        <end position="85"/>
    </location>
</feature>
<comment type="similarity">
    <text evidence="5">Belongs to the bacteriophage holin family. Cp-1 holin subfamily.</text>
</comment>
<dbReference type="EMBL" id="PREZ01000004">
    <property type="protein sequence ID" value="PPA70025.1"/>
    <property type="molecule type" value="Genomic_DNA"/>
</dbReference>
<dbReference type="NCBIfam" id="TIGR01593">
    <property type="entry name" value="holin_tox_secr"/>
    <property type="match status" value="1"/>
</dbReference>
<evidence type="ECO:0000313" key="7">
    <source>
        <dbReference type="EMBL" id="PPA70025.1"/>
    </source>
</evidence>
<evidence type="ECO:0000256" key="2">
    <source>
        <dbReference type="ARBA" id="ARBA00022692"/>
    </source>
</evidence>
<dbReference type="OrthoDB" id="88184at2"/>
<protein>
    <recommendedName>
        <fullName evidence="9">Holin</fullName>
    </recommendedName>
</protein>
<name>A0A2S5GAS5_9BACL</name>
<keyword evidence="8" id="KW-1185">Reference proteome</keyword>
<comment type="subcellular location">
    <subcellularLocation>
        <location evidence="1">Membrane</location>
        <topology evidence="1">Multi-pass membrane protein</topology>
    </subcellularLocation>
</comment>